<feature type="domain" description="Winged helix-turn helix" evidence="2">
    <location>
        <begin position="79"/>
        <end position="132"/>
    </location>
</feature>
<name>A0A4R3Q9C8_RHISU</name>
<dbReference type="EMBL" id="SMBH01000006">
    <property type="protein sequence ID" value="TCU15982.1"/>
    <property type="molecule type" value="Genomic_DNA"/>
</dbReference>
<evidence type="ECO:0000313" key="3">
    <source>
        <dbReference type="EMBL" id="TCU15982.1"/>
    </source>
</evidence>
<comment type="caution">
    <text evidence="3">The sequence shown here is derived from an EMBL/GenBank/DDBJ whole genome shotgun (WGS) entry which is preliminary data.</text>
</comment>
<dbReference type="AlphaFoldDB" id="A0A4R3Q9C8"/>
<evidence type="ECO:0000256" key="1">
    <source>
        <dbReference type="SAM" id="MobiDB-lite"/>
    </source>
</evidence>
<dbReference type="Proteomes" id="UP000294576">
    <property type="component" value="Unassembled WGS sequence"/>
</dbReference>
<feature type="region of interest" description="Disordered" evidence="1">
    <location>
        <begin position="113"/>
        <end position="164"/>
    </location>
</feature>
<reference evidence="3 4" key="1">
    <citation type="submission" date="2019-03" db="EMBL/GenBank/DDBJ databases">
        <title>Genomic Encyclopedia of Type Strains, Phase IV (KMG-V): Genome sequencing to study the core and pangenomes of soil and plant-associated prokaryotes.</title>
        <authorList>
            <person name="Whitman W."/>
        </authorList>
    </citation>
    <scope>NUCLEOTIDE SEQUENCE [LARGE SCALE GENOMIC DNA]</scope>
    <source>
        <strain evidence="3 4">Hc14</strain>
    </source>
</reference>
<dbReference type="Pfam" id="PF13592">
    <property type="entry name" value="HTH_33"/>
    <property type="match status" value="1"/>
</dbReference>
<evidence type="ECO:0000313" key="4">
    <source>
        <dbReference type="Proteomes" id="UP000294576"/>
    </source>
</evidence>
<evidence type="ECO:0000259" key="2">
    <source>
        <dbReference type="Pfam" id="PF13592"/>
    </source>
</evidence>
<organism evidence="3 4">
    <name type="scientific">Rhizobium sullae</name>
    <name type="common">Rhizobium hedysari</name>
    <dbReference type="NCBI Taxonomy" id="50338"/>
    <lineage>
        <taxon>Bacteria</taxon>
        <taxon>Pseudomonadati</taxon>
        <taxon>Pseudomonadota</taxon>
        <taxon>Alphaproteobacteria</taxon>
        <taxon>Hyphomicrobiales</taxon>
        <taxon>Rhizobiaceae</taxon>
        <taxon>Rhizobium/Agrobacterium group</taxon>
        <taxon>Rhizobium</taxon>
    </lineage>
</organism>
<protein>
    <submittedName>
        <fullName evidence="3">Winged helix-turn-helix protein</fullName>
    </submittedName>
</protein>
<accession>A0A4R3Q9C8</accession>
<gene>
    <name evidence="3" type="ORF">EV132_106325</name>
</gene>
<feature type="compositionally biased region" description="Basic and acidic residues" evidence="1">
    <location>
        <begin position="118"/>
        <end position="130"/>
    </location>
</feature>
<dbReference type="InterPro" id="IPR025959">
    <property type="entry name" value="Winged_HTH_dom"/>
</dbReference>
<proteinExistence type="predicted"/>
<sequence>MGSAISLRGDFGGGTSATLARETKNAAQARRLLALASIYDFALGCGSVGRRHASDRTGSGDALQCARLPGWSDQWQGSRPDLAQWLWNDFRVPVSEQTLSREVRAMGYRKLAARPKHHEQDPQAIEEFKKTSPPQWRKSPTEPPKANEWKFAFKTKPVSARRTK</sequence>